<comment type="caution">
    <text evidence="1">The sequence shown here is derived from an EMBL/GenBank/DDBJ whole genome shotgun (WGS) entry which is preliminary data.</text>
</comment>
<reference evidence="1" key="1">
    <citation type="journal article" date="2020" name="bioRxiv">
        <title>Hybrid origin of Populus tomentosa Carr. identified through genome sequencing and phylogenomic analysis.</title>
        <authorList>
            <person name="An X."/>
            <person name="Gao K."/>
            <person name="Chen Z."/>
            <person name="Li J."/>
            <person name="Yang X."/>
            <person name="Yang X."/>
            <person name="Zhou J."/>
            <person name="Guo T."/>
            <person name="Zhao T."/>
            <person name="Huang S."/>
            <person name="Miao D."/>
            <person name="Khan W.U."/>
            <person name="Rao P."/>
            <person name="Ye M."/>
            <person name="Lei B."/>
            <person name="Liao W."/>
            <person name="Wang J."/>
            <person name="Ji L."/>
            <person name="Li Y."/>
            <person name="Guo B."/>
            <person name="Mustafa N.S."/>
            <person name="Li S."/>
            <person name="Yun Q."/>
            <person name="Keller S.R."/>
            <person name="Mao J."/>
            <person name="Zhang R."/>
            <person name="Strauss S.H."/>
        </authorList>
    </citation>
    <scope>NUCLEOTIDE SEQUENCE</scope>
    <source>
        <strain evidence="1">GM15</strain>
        <tissue evidence="1">Leaf</tissue>
    </source>
</reference>
<name>A0A8X7YX85_POPTO</name>
<evidence type="ECO:0000313" key="2">
    <source>
        <dbReference type="Proteomes" id="UP000886885"/>
    </source>
</evidence>
<sequence length="136" mass="15617">MLLVIWNSSRAQPSSIRTSFSCCIQCFYLLVSLLGGKGLLALVFDLRLHIPSQHACSLFQDPSDGSTVVRGKYLYRILARIMMDSNIQEKVHKVEEFFDGHLKPQLVRAIAERDKVFEQQKMLYPFLFIHGSLEIK</sequence>
<keyword evidence="2" id="KW-1185">Reference proteome</keyword>
<protein>
    <submittedName>
        <fullName evidence="1">Uncharacterized protein</fullName>
    </submittedName>
</protein>
<organism evidence="1 2">
    <name type="scientific">Populus tomentosa</name>
    <name type="common">Chinese white poplar</name>
    <dbReference type="NCBI Taxonomy" id="118781"/>
    <lineage>
        <taxon>Eukaryota</taxon>
        <taxon>Viridiplantae</taxon>
        <taxon>Streptophyta</taxon>
        <taxon>Embryophyta</taxon>
        <taxon>Tracheophyta</taxon>
        <taxon>Spermatophyta</taxon>
        <taxon>Magnoliopsida</taxon>
        <taxon>eudicotyledons</taxon>
        <taxon>Gunneridae</taxon>
        <taxon>Pentapetalae</taxon>
        <taxon>rosids</taxon>
        <taxon>fabids</taxon>
        <taxon>Malpighiales</taxon>
        <taxon>Salicaceae</taxon>
        <taxon>Saliceae</taxon>
        <taxon>Populus</taxon>
    </lineage>
</organism>
<gene>
    <name evidence="1" type="ORF">POTOM_038358</name>
</gene>
<dbReference type="EMBL" id="JAAWWB010000020">
    <property type="protein sequence ID" value="KAG6758025.1"/>
    <property type="molecule type" value="Genomic_DNA"/>
</dbReference>
<evidence type="ECO:0000313" key="1">
    <source>
        <dbReference type="EMBL" id="KAG6758025.1"/>
    </source>
</evidence>
<dbReference type="AlphaFoldDB" id="A0A8X7YX85"/>
<dbReference type="Proteomes" id="UP000886885">
    <property type="component" value="Chromosome 10D"/>
</dbReference>
<proteinExistence type="predicted"/>
<dbReference type="OrthoDB" id="433124at2759"/>
<accession>A0A8X7YX85</accession>